<dbReference type="InterPro" id="IPR034660">
    <property type="entry name" value="DinB/YfiT-like"/>
</dbReference>
<evidence type="ECO:0000313" key="3">
    <source>
        <dbReference type="Proteomes" id="UP000004478"/>
    </source>
</evidence>
<feature type="domain" description="DinB-like" evidence="1">
    <location>
        <begin position="16"/>
        <end position="169"/>
    </location>
</feature>
<dbReference type="Proteomes" id="UP000004478">
    <property type="component" value="Unassembled WGS sequence"/>
</dbReference>
<dbReference type="AlphaFoldDB" id="K1L1Y9"/>
<dbReference type="SUPFAM" id="SSF109854">
    <property type="entry name" value="DinB/YfiT-like putative metalloenzymes"/>
    <property type="match status" value="1"/>
</dbReference>
<organism evidence="2 3">
    <name type="scientific">Cecembia lonarensis (strain CCUG 58316 / KCTC 22772 / LW9)</name>
    <dbReference type="NCBI Taxonomy" id="1225176"/>
    <lineage>
        <taxon>Bacteria</taxon>
        <taxon>Pseudomonadati</taxon>
        <taxon>Bacteroidota</taxon>
        <taxon>Cytophagia</taxon>
        <taxon>Cytophagales</taxon>
        <taxon>Cyclobacteriaceae</taxon>
        <taxon>Cecembia</taxon>
    </lineage>
</organism>
<keyword evidence="3" id="KW-1185">Reference proteome</keyword>
<name>K1L1Y9_CECL9</name>
<dbReference type="RefSeq" id="WP_009185664.1">
    <property type="nucleotide sequence ID" value="NZ_AMGM01000043.1"/>
</dbReference>
<dbReference type="Pfam" id="PF12867">
    <property type="entry name" value="DinB_2"/>
    <property type="match status" value="1"/>
</dbReference>
<dbReference type="OrthoDB" id="1524454at2"/>
<protein>
    <submittedName>
        <fullName evidence="2">DinB superfamily protein</fullName>
    </submittedName>
</protein>
<evidence type="ECO:0000259" key="1">
    <source>
        <dbReference type="Pfam" id="PF12867"/>
    </source>
</evidence>
<proteinExistence type="predicted"/>
<dbReference type="Gene3D" id="1.20.120.450">
    <property type="entry name" value="dinb family like domain"/>
    <property type="match status" value="1"/>
</dbReference>
<comment type="caution">
    <text evidence="2">The sequence shown here is derived from an EMBL/GenBank/DDBJ whole genome shotgun (WGS) entry which is preliminary data.</text>
</comment>
<dbReference type="EMBL" id="AMGM01000043">
    <property type="protein sequence ID" value="EKB48746.1"/>
    <property type="molecule type" value="Genomic_DNA"/>
</dbReference>
<evidence type="ECO:0000313" key="2">
    <source>
        <dbReference type="EMBL" id="EKB48746.1"/>
    </source>
</evidence>
<gene>
    <name evidence="2" type="ORF">B879_02641</name>
</gene>
<reference evidence="2 3" key="1">
    <citation type="journal article" date="2012" name="J. Bacteriol.">
        <title>Draft Genome Sequence of Cecembia lonarensis Strain LW9T, Isolated from Lonar Lake, a Haloalkaline Lake in India.</title>
        <authorList>
            <person name="Shivaji S."/>
            <person name="Ara S."/>
            <person name="Singh A."/>
            <person name="Pinnaka A.K."/>
        </authorList>
    </citation>
    <scope>NUCLEOTIDE SEQUENCE [LARGE SCALE GENOMIC DNA]</scope>
    <source>
        <strain evidence="2 3">LW9</strain>
    </source>
</reference>
<accession>K1L1Y9</accession>
<dbReference type="InterPro" id="IPR024775">
    <property type="entry name" value="DinB-like"/>
</dbReference>
<sequence>MDWIKDLDHISKEVNEKFGALSKEQLFAQPDPKRWSIAQNLQHLIQVNESYFPIFNRLEKRDLPQPFIGKIAFFRNLIGNMIYQSVSDGGKKKVKTFPLWEPSILEKEENILEKFLKQQEALKQWIDRLQPFIEKEAVIHSPANKLIVYTLPKALDIIVSHERRHLDQALNVKSILVF</sequence>